<keyword evidence="9" id="KW-0732">Signal</keyword>
<evidence type="ECO:0000256" key="8">
    <source>
        <dbReference type="RuleBase" id="RU368122"/>
    </source>
</evidence>
<keyword evidence="4 8" id="KW-1015">Disulfide bond</keyword>
<evidence type="ECO:0000256" key="3">
    <source>
        <dbReference type="ARBA" id="ARBA00023001"/>
    </source>
</evidence>
<evidence type="ECO:0000256" key="6">
    <source>
        <dbReference type="ARBA" id="ARBA00023326"/>
    </source>
</evidence>
<comment type="function">
    <text evidence="8">Lytic polysaccharide monooxygenase (LMPO) that depolymerizes crystalline and amorphous polysaccharides via the oxidation of scissile alpha- or beta-(1-4)-glycosidic bonds, yielding C1 and/or C4 oxidation products. Catalysis by LPMOs requires the reduction of the active-site copper from Cu(II) to Cu(I) by a reducing agent and H(2)O(2) or O(2) as a cosubstrate.</text>
</comment>
<evidence type="ECO:0000313" key="12">
    <source>
        <dbReference type="Proteomes" id="UP000076154"/>
    </source>
</evidence>
<evidence type="ECO:0000256" key="4">
    <source>
        <dbReference type="ARBA" id="ARBA00023157"/>
    </source>
</evidence>
<reference evidence="11" key="1">
    <citation type="submission" date="2018-04" db="EMBL/GenBank/DDBJ databases">
        <title>Whole genome sequencing of Hypsizygus marmoreus.</title>
        <authorList>
            <person name="Choi I.-G."/>
            <person name="Min B."/>
            <person name="Kim J.-G."/>
            <person name="Kim S."/>
            <person name="Oh Y.-L."/>
            <person name="Kong W.-S."/>
            <person name="Park H."/>
            <person name="Jeong J."/>
            <person name="Song E.-S."/>
        </authorList>
    </citation>
    <scope>NUCLEOTIDE SEQUENCE [LARGE SCALE GENOMIC DNA]</scope>
    <source>
        <strain evidence="11">51987-8</strain>
    </source>
</reference>
<comment type="catalytic activity">
    <reaction evidence="8">
        <text>[(1-&gt;4)-beta-D-glucosyl]n+m + reduced acceptor + O2 = 4-dehydro-beta-D-glucosyl-[(1-&gt;4)-beta-D-glucosyl]n-1 + [(1-&gt;4)-beta-D-glucosyl]m + acceptor + H2O.</text>
        <dbReference type="EC" id="1.14.99.56"/>
    </reaction>
</comment>
<dbReference type="CDD" id="cd21175">
    <property type="entry name" value="LPMO_AA9"/>
    <property type="match status" value="1"/>
</dbReference>
<dbReference type="SMR" id="A0A369JVX9"/>
<protein>
    <recommendedName>
        <fullName evidence="8">AA9 family lytic polysaccharide monooxygenase</fullName>
        <ecNumber evidence="8">1.14.99.56</ecNumber>
    </recommendedName>
    <alternativeName>
        <fullName evidence="8">Endo-beta-1,4-glucanase</fullName>
    </alternativeName>
    <alternativeName>
        <fullName evidence="8">Glycosyl hydrolase 61 family protein</fullName>
    </alternativeName>
</protein>
<dbReference type="GO" id="GO:0030248">
    <property type="term" value="F:cellulose binding"/>
    <property type="evidence" value="ECO:0007669"/>
    <property type="project" value="UniProtKB-UniRule"/>
</dbReference>
<feature type="domain" description="Auxiliary Activity family 9 catalytic" evidence="10">
    <location>
        <begin position="19"/>
        <end position="226"/>
    </location>
</feature>
<dbReference type="Gene3D" id="2.70.50.70">
    <property type="match status" value="1"/>
</dbReference>
<keyword evidence="12" id="KW-1185">Reference proteome</keyword>
<gene>
    <name evidence="11" type="primary">eglD_10</name>
    <name evidence="11" type="ORF">Hypma_009046</name>
</gene>
<dbReference type="InterPro" id="IPR005103">
    <property type="entry name" value="AA9_LPMO"/>
</dbReference>
<accession>A0A369JVX9</accession>
<comment type="caution">
    <text evidence="11">The sequence shown here is derived from an EMBL/GenBank/DDBJ whole genome shotgun (WGS) entry which is preliminary data.</text>
</comment>
<keyword evidence="2 8" id="KW-0964">Secreted</keyword>
<comment type="domain">
    <text evidence="8">Has a modular structure: an endo-beta-1,4-glucanase catalytic module at the N-terminus, a linker rich in serines and threonines, and a C-terminal carbohydrate-binding module (CBM).</text>
</comment>
<dbReference type="Pfam" id="PF03443">
    <property type="entry name" value="AA9"/>
    <property type="match status" value="1"/>
</dbReference>
<keyword evidence="3 8" id="KW-0136">Cellulose degradation</keyword>
<dbReference type="InParanoid" id="A0A369JVX9"/>
<feature type="signal peptide" evidence="9">
    <location>
        <begin position="1"/>
        <end position="18"/>
    </location>
</feature>
<evidence type="ECO:0000256" key="5">
    <source>
        <dbReference type="ARBA" id="ARBA00023277"/>
    </source>
</evidence>
<dbReference type="GO" id="GO:0005576">
    <property type="term" value="C:extracellular region"/>
    <property type="evidence" value="ECO:0007669"/>
    <property type="project" value="UniProtKB-SubCell"/>
</dbReference>
<sequence>MQLSSLLVLASFLATAVAHTTIWGVWVNGVFQGDGRNQYIRSPPNNNPVKDLKSSAMACNVNNRVVPKTVSVKSGDKLTFEWYHSTRNDDIIAASHHGPVLVYIAPASSNGQGAVWTKIFQDSYTSSWGVDRLIASHGQHSVVIPNIPAGDYLLRAELVTLHEADALYTQNPVRGVQLYPGCAQIKVTSSGSQQLPGGLSFPGSYTDSTPGIQWNIYLPQNNPASYVPPGGAVWSGAAGGSIAQVGSA</sequence>
<dbReference type="PANTHER" id="PTHR33353">
    <property type="entry name" value="PUTATIVE (AFU_ORTHOLOGUE AFUA_1G12560)-RELATED"/>
    <property type="match status" value="1"/>
</dbReference>
<dbReference type="Proteomes" id="UP000076154">
    <property type="component" value="Unassembled WGS sequence"/>
</dbReference>
<dbReference type="AlphaFoldDB" id="A0A369JVX9"/>
<keyword evidence="6 8" id="KW-0624">Polysaccharide degradation</keyword>
<comment type="subcellular location">
    <subcellularLocation>
        <location evidence="1 8">Secreted</location>
    </subcellularLocation>
</comment>
<dbReference type="EMBL" id="LUEZ02000046">
    <property type="protein sequence ID" value="RDB23534.1"/>
    <property type="molecule type" value="Genomic_DNA"/>
</dbReference>
<dbReference type="GO" id="GO:0008810">
    <property type="term" value="F:cellulase activity"/>
    <property type="evidence" value="ECO:0007669"/>
    <property type="project" value="UniProtKB-UniRule"/>
</dbReference>
<name>A0A369JVX9_HYPMA</name>
<evidence type="ECO:0000259" key="10">
    <source>
        <dbReference type="Pfam" id="PF03443"/>
    </source>
</evidence>
<dbReference type="OrthoDB" id="2525337at2759"/>
<organism evidence="11 12">
    <name type="scientific">Hypsizygus marmoreus</name>
    <name type="common">White beech mushroom</name>
    <name type="synonym">Agaricus marmoreus</name>
    <dbReference type="NCBI Taxonomy" id="39966"/>
    <lineage>
        <taxon>Eukaryota</taxon>
        <taxon>Fungi</taxon>
        <taxon>Dikarya</taxon>
        <taxon>Basidiomycota</taxon>
        <taxon>Agaricomycotina</taxon>
        <taxon>Agaricomycetes</taxon>
        <taxon>Agaricomycetidae</taxon>
        <taxon>Agaricales</taxon>
        <taxon>Tricholomatineae</taxon>
        <taxon>Lyophyllaceae</taxon>
        <taxon>Hypsizygus</taxon>
    </lineage>
</organism>
<feature type="chain" id="PRO_5016744230" description="AA9 family lytic polysaccharide monooxygenase" evidence="9">
    <location>
        <begin position="19"/>
        <end position="248"/>
    </location>
</feature>
<proteinExistence type="inferred from homology"/>
<dbReference type="PANTHER" id="PTHR33353:SF17">
    <property type="entry name" value="ENDO-BETA-1,4-GLUCANASE D"/>
    <property type="match status" value="1"/>
</dbReference>
<dbReference type="EC" id="1.14.99.56" evidence="8"/>
<comment type="similarity">
    <text evidence="7">Belongs to the polysaccharide monooxygenase AA9 family.</text>
</comment>
<evidence type="ECO:0000256" key="2">
    <source>
        <dbReference type="ARBA" id="ARBA00022525"/>
    </source>
</evidence>
<keyword evidence="5 8" id="KW-0119">Carbohydrate metabolism</keyword>
<evidence type="ECO:0000256" key="7">
    <source>
        <dbReference type="ARBA" id="ARBA00044502"/>
    </source>
</evidence>
<evidence type="ECO:0000313" key="11">
    <source>
        <dbReference type="EMBL" id="RDB23534.1"/>
    </source>
</evidence>
<dbReference type="GO" id="GO:0030245">
    <property type="term" value="P:cellulose catabolic process"/>
    <property type="evidence" value="ECO:0007669"/>
    <property type="project" value="UniProtKB-UniRule"/>
</dbReference>
<dbReference type="InterPro" id="IPR049892">
    <property type="entry name" value="AA9"/>
</dbReference>
<dbReference type="STRING" id="39966.A0A369JVX9"/>
<evidence type="ECO:0000256" key="1">
    <source>
        <dbReference type="ARBA" id="ARBA00004613"/>
    </source>
</evidence>
<evidence type="ECO:0000256" key="9">
    <source>
        <dbReference type="SAM" id="SignalP"/>
    </source>
</evidence>